<keyword evidence="9 12" id="KW-0653">Protein transport</keyword>
<evidence type="ECO:0000256" key="6">
    <source>
        <dbReference type="ARBA" id="ARBA00022475"/>
    </source>
</evidence>
<keyword evidence="6" id="KW-1003">Cell membrane</keyword>
<comment type="subcellular location">
    <subcellularLocation>
        <location evidence="2">Cell inner membrane</location>
        <topology evidence="2">Single-pass type II membrane protein</topology>
    </subcellularLocation>
    <subcellularLocation>
        <location evidence="12">Cell membrane</location>
        <topology evidence="12">Single-pass type II membrane protein</topology>
    </subcellularLocation>
</comment>
<evidence type="ECO:0000256" key="4">
    <source>
        <dbReference type="ARBA" id="ARBA00011471"/>
    </source>
</evidence>
<keyword evidence="8 12" id="KW-0812">Transmembrane</keyword>
<evidence type="ECO:0000256" key="5">
    <source>
        <dbReference type="ARBA" id="ARBA00022448"/>
    </source>
</evidence>
<evidence type="ECO:0000256" key="13">
    <source>
        <dbReference type="SAM" id="Phobius"/>
    </source>
</evidence>
<evidence type="ECO:0000256" key="11">
    <source>
        <dbReference type="ARBA" id="ARBA00023136"/>
    </source>
</evidence>
<evidence type="ECO:0000313" key="15">
    <source>
        <dbReference type="Proteomes" id="UP000680116"/>
    </source>
</evidence>
<evidence type="ECO:0000256" key="8">
    <source>
        <dbReference type="ARBA" id="ARBA00022692"/>
    </source>
</evidence>
<dbReference type="Proteomes" id="UP000680116">
    <property type="component" value="Chromosome"/>
</dbReference>
<evidence type="ECO:0000256" key="10">
    <source>
        <dbReference type="ARBA" id="ARBA00022989"/>
    </source>
</evidence>
<comment type="subunit">
    <text evidence="4">The accessory proteins ExbB and ExbD seem to form a complex with TonB.</text>
</comment>
<dbReference type="Pfam" id="PF02472">
    <property type="entry name" value="ExbD"/>
    <property type="match status" value="1"/>
</dbReference>
<evidence type="ECO:0000256" key="7">
    <source>
        <dbReference type="ARBA" id="ARBA00022519"/>
    </source>
</evidence>
<organism evidence="14 15">
    <name type="scientific">Novilysobacter luteus</name>
    <dbReference type="NCBI Taxonomy" id="2822368"/>
    <lineage>
        <taxon>Bacteria</taxon>
        <taxon>Pseudomonadati</taxon>
        <taxon>Pseudomonadota</taxon>
        <taxon>Gammaproteobacteria</taxon>
        <taxon>Lysobacterales</taxon>
        <taxon>Lysobacteraceae</taxon>
        <taxon>Novilysobacter</taxon>
    </lineage>
</organism>
<comment type="function">
    <text evidence="1">Involved in the TonB-dependent energy-dependent transport of various receptor-bound substrates.</text>
</comment>
<evidence type="ECO:0000313" key="14">
    <source>
        <dbReference type="EMBL" id="CAG4967308.1"/>
    </source>
</evidence>
<evidence type="ECO:0000256" key="1">
    <source>
        <dbReference type="ARBA" id="ARBA00003540"/>
    </source>
</evidence>
<gene>
    <name evidence="14" type="primary">exbD_1</name>
    <name evidence="14" type="ORF">LYB30171_00019</name>
</gene>
<accession>A0ABM8UBM1</accession>
<dbReference type="InterPro" id="IPR003400">
    <property type="entry name" value="ExbD"/>
</dbReference>
<dbReference type="RefSeq" id="WP_215219069.1">
    <property type="nucleotide sequence ID" value="NZ_OU015430.1"/>
</dbReference>
<comment type="similarity">
    <text evidence="3 12">Belongs to the ExbD/TolR family.</text>
</comment>
<evidence type="ECO:0000256" key="3">
    <source>
        <dbReference type="ARBA" id="ARBA00005811"/>
    </source>
</evidence>
<sequence>MAFSSNSSGGAMADINVTPLVDVMLVLLIIFMVTAPIASYPIEVNLPQRSTQPPPPTDPPPPIKLRIDASGQIFWNNSPYPVSAIAGMMRETVQRDPTNQPQLEIDVNPDADYGILAKVLAHAKSADMKKIGFVQN</sequence>
<keyword evidence="7" id="KW-0997">Cell inner membrane</keyword>
<reference evidence="14 15" key="1">
    <citation type="submission" date="2021-04" db="EMBL/GenBank/DDBJ databases">
        <authorList>
            <person name="Rodrigo-Torres L."/>
            <person name="Arahal R. D."/>
            <person name="Lucena T."/>
        </authorList>
    </citation>
    <scope>NUCLEOTIDE SEQUENCE [LARGE SCALE GENOMIC DNA]</scope>
    <source>
        <strain evidence="14 15">CECT 30171</strain>
    </source>
</reference>
<feature type="transmembrane region" description="Helical" evidence="13">
    <location>
        <begin position="20"/>
        <end position="42"/>
    </location>
</feature>
<evidence type="ECO:0000256" key="9">
    <source>
        <dbReference type="ARBA" id="ARBA00022927"/>
    </source>
</evidence>
<protein>
    <submittedName>
        <fullName evidence="14">Biopolymer transport protein ExbD</fullName>
    </submittedName>
</protein>
<evidence type="ECO:0000256" key="12">
    <source>
        <dbReference type="RuleBase" id="RU003879"/>
    </source>
</evidence>
<keyword evidence="11 13" id="KW-0472">Membrane</keyword>
<dbReference type="Gene3D" id="3.30.420.270">
    <property type="match status" value="1"/>
</dbReference>
<keyword evidence="15" id="KW-1185">Reference proteome</keyword>
<dbReference type="PANTHER" id="PTHR30558:SF12">
    <property type="entry name" value="BIOPOLYMER TRANSPORT PROTEIN EXBD"/>
    <property type="match status" value="1"/>
</dbReference>
<name>A0ABM8UBM1_9GAMM</name>
<evidence type="ECO:0000256" key="2">
    <source>
        <dbReference type="ARBA" id="ARBA00004249"/>
    </source>
</evidence>
<dbReference type="EMBL" id="OU015430">
    <property type="protein sequence ID" value="CAG4967308.1"/>
    <property type="molecule type" value="Genomic_DNA"/>
</dbReference>
<dbReference type="PANTHER" id="PTHR30558">
    <property type="entry name" value="EXBD MEMBRANE COMPONENT OF PMF-DRIVEN MACROMOLECULE IMPORT SYSTEM"/>
    <property type="match status" value="1"/>
</dbReference>
<keyword evidence="10 13" id="KW-1133">Transmembrane helix</keyword>
<keyword evidence="5 12" id="KW-0813">Transport</keyword>
<proteinExistence type="inferred from homology"/>